<dbReference type="GO" id="GO:0000462">
    <property type="term" value="P:maturation of SSU-rRNA from tricistronic rRNA transcript (SSU-rRNA, 5.8S rRNA, LSU-rRNA)"/>
    <property type="evidence" value="ECO:0007669"/>
    <property type="project" value="TreeGrafter"/>
</dbReference>
<sequence length="86" mass="10103">MAPMWVNANKMLYERDVEDELKMKVAKYSWGKGADLKEHVKALKLQFLTKQFLLASIKSFGQLHYQDVSTGEMIANYRTSLRRIEY</sequence>
<dbReference type="GO" id="GO:0030686">
    <property type="term" value="C:90S preribosome"/>
    <property type="evidence" value="ECO:0007669"/>
    <property type="project" value="TreeGrafter"/>
</dbReference>
<dbReference type="PANTHER" id="PTHR14085:SF3">
    <property type="entry name" value="WD REPEAT-CONTAINING PROTEIN 46"/>
    <property type="match status" value="1"/>
</dbReference>
<dbReference type="EMBL" id="PQIB02000007">
    <property type="protein sequence ID" value="RLN08334.1"/>
    <property type="molecule type" value="Genomic_DNA"/>
</dbReference>
<organism evidence="1 2">
    <name type="scientific">Panicum miliaceum</name>
    <name type="common">Proso millet</name>
    <name type="synonym">Broomcorn millet</name>
    <dbReference type="NCBI Taxonomy" id="4540"/>
    <lineage>
        <taxon>Eukaryota</taxon>
        <taxon>Viridiplantae</taxon>
        <taxon>Streptophyta</taxon>
        <taxon>Embryophyta</taxon>
        <taxon>Tracheophyta</taxon>
        <taxon>Spermatophyta</taxon>
        <taxon>Magnoliopsida</taxon>
        <taxon>Liliopsida</taxon>
        <taxon>Poales</taxon>
        <taxon>Poaceae</taxon>
        <taxon>PACMAD clade</taxon>
        <taxon>Panicoideae</taxon>
        <taxon>Panicodae</taxon>
        <taxon>Paniceae</taxon>
        <taxon>Panicinae</taxon>
        <taxon>Panicum</taxon>
        <taxon>Panicum sect. Panicum</taxon>
    </lineage>
</organism>
<dbReference type="PANTHER" id="PTHR14085">
    <property type="entry name" value="WD-REPEAT PROTEIN BING4"/>
    <property type="match status" value="1"/>
</dbReference>
<dbReference type="STRING" id="4540.A0A3L6RSR7"/>
<accession>A0A3L6RSR7</accession>
<keyword evidence="2" id="KW-1185">Reference proteome</keyword>
<gene>
    <name evidence="1" type="ORF">C2845_PM11G05780</name>
</gene>
<evidence type="ECO:0000313" key="2">
    <source>
        <dbReference type="Proteomes" id="UP000275267"/>
    </source>
</evidence>
<proteinExistence type="predicted"/>
<dbReference type="Proteomes" id="UP000275267">
    <property type="component" value="Unassembled WGS sequence"/>
</dbReference>
<evidence type="ECO:0000313" key="1">
    <source>
        <dbReference type="EMBL" id="RLN08334.1"/>
    </source>
</evidence>
<comment type="caution">
    <text evidence="1">The sequence shown here is derived from an EMBL/GenBank/DDBJ whole genome shotgun (WGS) entry which is preliminary data.</text>
</comment>
<dbReference type="InterPro" id="IPR040315">
    <property type="entry name" value="WDR46/Utp7"/>
</dbReference>
<dbReference type="AlphaFoldDB" id="A0A3L6RSR7"/>
<protein>
    <submittedName>
        <fullName evidence="1">Uncharacterized protein</fullName>
    </submittedName>
</protein>
<name>A0A3L6RSR7_PANMI</name>
<dbReference type="GO" id="GO:0032040">
    <property type="term" value="C:small-subunit processome"/>
    <property type="evidence" value="ECO:0007669"/>
    <property type="project" value="TreeGrafter"/>
</dbReference>
<reference evidence="2" key="1">
    <citation type="journal article" date="2019" name="Nat. Commun.">
        <title>The genome of broomcorn millet.</title>
        <authorList>
            <person name="Zou C."/>
            <person name="Miki D."/>
            <person name="Li D."/>
            <person name="Tang Q."/>
            <person name="Xiao L."/>
            <person name="Rajput S."/>
            <person name="Deng P."/>
            <person name="Jia W."/>
            <person name="Huang R."/>
            <person name="Zhang M."/>
            <person name="Sun Y."/>
            <person name="Hu J."/>
            <person name="Fu X."/>
            <person name="Schnable P.S."/>
            <person name="Li F."/>
            <person name="Zhang H."/>
            <person name="Feng B."/>
            <person name="Zhu X."/>
            <person name="Liu R."/>
            <person name="Schnable J.C."/>
            <person name="Zhu J.-K."/>
            <person name="Zhang H."/>
        </authorList>
    </citation>
    <scope>NUCLEOTIDE SEQUENCE [LARGE SCALE GENOMIC DNA]</scope>
</reference>